<evidence type="ECO:0000313" key="2">
    <source>
        <dbReference type="Proteomes" id="UP001317629"/>
    </source>
</evidence>
<keyword evidence="1" id="KW-0614">Plasmid</keyword>
<dbReference type="Proteomes" id="UP001317629">
    <property type="component" value="Plasmid pSS37A-Re-1"/>
</dbReference>
<sequence>MEKGAEFSGIEGRRAGIAATARPGAVTAAIVDIVHVEATRPTGIFLSGDHSAARDESWRAGAFGGRAVAAMERKREEGK</sequence>
<geneLocation type="plasmid" evidence="1 2">
    <name>pSS37A-Re-1</name>
</geneLocation>
<keyword evidence="2" id="KW-1185">Reference proteome</keyword>
<accession>A0ABM8EDN2</accession>
<organism evidence="1 2">
    <name type="scientific">Methylocystis iwaonis</name>
    <dbReference type="NCBI Taxonomy" id="2885079"/>
    <lineage>
        <taxon>Bacteria</taxon>
        <taxon>Pseudomonadati</taxon>
        <taxon>Pseudomonadota</taxon>
        <taxon>Alphaproteobacteria</taxon>
        <taxon>Hyphomicrobiales</taxon>
        <taxon>Methylocystaceae</taxon>
        <taxon>Methylocystis</taxon>
    </lineage>
</organism>
<evidence type="ECO:0000313" key="1">
    <source>
        <dbReference type="EMBL" id="BDV36137.1"/>
    </source>
</evidence>
<proteinExistence type="predicted"/>
<evidence type="ECO:0008006" key="3">
    <source>
        <dbReference type="Google" id="ProtNLM"/>
    </source>
</evidence>
<name>A0ABM8EDN2_9HYPH</name>
<dbReference type="EMBL" id="AP027143">
    <property type="protein sequence ID" value="BDV36137.1"/>
    <property type="molecule type" value="Genomic_DNA"/>
</dbReference>
<gene>
    <name evidence="1" type="ORF">SS37A_36670</name>
</gene>
<protein>
    <recommendedName>
        <fullName evidence="3">Amine oxidase domain-containing protein</fullName>
    </recommendedName>
</protein>
<reference evidence="1 2" key="1">
    <citation type="journal article" date="2023" name="Int. J. Syst. Evol. Microbiol.">
        <title>Methylocystis iwaonis sp. nov., a type II methane-oxidizing bacterium from surface soil of a rice paddy field in Japan, and emended description of the genus Methylocystis (ex Whittenbury et al. 1970) Bowman et al. 1993.</title>
        <authorList>
            <person name="Kaise H."/>
            <person name="Sawadogo J.B."/>
            <person name="Alam M.S."/>
            <person name="Ueno C."/>
            <person name="Dianou D."/>
            <person name="Shinjo R."/>
            <person name="Asakawa S."/>
        </authorList>
    </citation>
    <scope>NUCLEOTIDE SEQUENCE [LARGE SCALE GENOMIC DNA]</scope>
    <source>
        <strain evidence="1 2">SS37A-Re</strain>
    </source>
</reference>